<dbReference type="PROSITE" id="PS50173">
    <property type="entry name" value="UMUC"/>
    <property type="match status" value="1"/>
</dbReference>
<evidence type="ECO:0000313" key="8">
    <source>
        <dbReference type="EMBL" id="MDH8676535.1"/>
    </source>
</evidence>
<dbReference type="EMBL" id="JARYZI010000001">
    <property type="protein sequence ID" value="MDH8676535.1"/>
    <property type="molecule type" value="Genomic_DNA"/>
</dbReference>
<keyword evidence="6" id="KW-0235">DNA replication</keyword>
<keyword evidence="4 6" id="KW-0227">DNA damage</keyword>
<dbReference type="InterPro" id="IPR043128">
    <property type="entry name" value="Rev_trsase/Diguanyl_cyclase"/>
</dbReference>
<organism evidence="8 9">
    <name type="scientific">Fusibacter bizertensis</name>
    <dbReference type="NCBI Taxonomy" id="1488331"/>
    <lineage>
        <taxon>Bacteria</taxon>
        <taxon>Bacillati</taxon>
        <taxon>Bacillota</taxon>
        <taxon>Clostridia</taxon>
        <taxon>Eubacteriales</taxon>
        <taxon>Eubacteriales Family XII. Incertae Sedis</taxon>
        <taxon>Fusibacter</taxon>
    </lineage>
</organism>
<reference evidence="8 9" key="1">
    <citation type="submission" date="2023-04" db="EMBL/GenBank/DDBJ databases">
        <title>Fusibacter bizertensis strain WBS, isolated from littoral bottom sediments of the Arctic seas - biochemical and genomic analysis.</title>
        <authorList>
            <person name="Brioukhanov A.L."/>
        </authorList>
    </citation>
    <scope>NUCLEOTIDE SEQUENCE [LARGE SCALE GENOMIC DNA]</scope>
    <source>
        <strain evidence="8 9">WBS</strain>
    </source>
</reference>
<dbReference type="InterPro" id="IPR017961">
    <property type="entry name" value="DNA_pol_Y-fam_little_finger"/>
</dbReference>
<keyword evidence="6" id="KW-0479">Metal-binding</keyword>
<feature type="binding site" evidence="6">
    <location>
        <position position="111"/>
    </location>
    <ligand>
        <name>Mg(2+)</name>
        <dbReference type="ChEBI" id="CHEBI:18420"/>
    </ligand>
</feature>
<dbReference type="Gene3D" id="3.30.70.270">
    <property type="match status" value="1"/>
</dbReference>
<protein>
    <recommendedName>
        <fullName evidence="6">DNA polymerase IV</fullName>
        <shortName evidence="6">Pol IV</shortName>
        <ecNumber evidence="6">2.7.7.7</ecNumber>
    </recommendedName>
</protein>
<evidence type="ECO:0000313" key="9">
    <source>
        <dbReference type="Proteomes" id="UP001158045"/>
    </source>
</evidence>
<feature type="site" description="Substrate discrimination" evidence="6">
    <location>
        <position position="14"/>
    </location>
</feature>
<comment type="subunit">
    <text evidence="6">Monomer.</text>
</comment>
<dbReference type="PANTHER" id="PTHR11076">
    <property type="entry name" value="DNA REPAIR POLYMERASE UMUC / TRANSFERASE FAMILY MEMBER"/>
    <property type="match status" value="1"/>
</dbReference>
<feature type="active site" evidence="6">
    <location>
        <position position="112"/>
    </location>
</feature>
<dbReference type="InterPro" id="IPR036775">
    <property type="entry name" value="DNA_pol_Y-fam_lit_finger_sf"/>
</dbReference>
<dbReference type="EC" id="2.7.7.7" evidence="6"/>
<dbReference type="Gene3D" id="1.10.150.20">
    <property type="entry name" value="5' to 3' exonuclease, C-terminal subdomain"/>
    <property type="match status" value="1"/>
</dbReference>
<comment type="cofactor">
    <cofactor evidence="6">
        <name>Mg(2+)</name>
        <dbReference type="ChEBI" id="CHEBI:18420"/>
    </cofactor>
    <text evidence="6">Binds 2 magnesium ions per subunit.</text>
</comment>
<sequence length="416" mass="46754">MSKVIFHIDVNSAYLSWEAVHRLQHGDPLDLRTVPSAVGGDPIKRHGIILAKSIPAKPFKIQTGESLMAAFQKCPTLKVVPPRYDLYLRSSNAMIELISEYSSQIQRYSIDECFVDFTDMIKLFGDPIEVAYLIKERIKKELGFTVSIGVSSNKLLAKVASDLKKPDAVTTLFPEEISQKMWPLPVGELFMVGRATVKKLNFLGIETIGDLANYDVDILKGSLKSQGILVWNYANGIENSPVKKSNHLAIKSIGNSSTIPFDIDNQKEAHLMLLSLSEMVAMRLRDSQYLARLVSITYKTNNFNSLGHQKKFEIPTDHTTEIYHYARTLFDELWDGTPLRHLGVRVSELCENDFVQLHLFDAYARRKNGKLDQVIDELRGRFEPKSIMRGCFVGSGIKPLTGGVGEDDFPLMSSIL</sequence>
<keyword evidence="6" id="KW-0808">Transferase</keyword>
<dbReference type="HAMAP" id="MF_01113">
    <property type="entry name" value="DNApol_IV"/>
    <property type="match status" value="1"/>
</dbReference>
<dbReference type="SUPFAM" id="SSF56672">
    <property type="entry name" value="DNA/RNA polymerases"/>
    <property type="match status" value="1"/>
</dbReference>
<accession>A0ABT6N7Z4</accession>
<comment type="catalytic activity">
    <reaction evidence="6">
        <text>DNA(n) + a 2'-deoxyribonucleoside 5'-triphosphate = DNA(n+1) + diphosphate</text>
        <dbReference type="Rhea" id="RHEA:22508"/>
        <dbReference type="Rhea" id="RHEA-COMP:17339"/>
        <dbReference type="Rhea" id="RHEA-COMP:17340"/>
        <dbReference type="ChEBI" id="CHEBI:33019"/>
        <dbReference type="ChEBI" id="CHEBI:61560"/>
        <dbReference type="ChEBI" id="CHEBI:173112"/>
        <dbReference type="EC" id="2.7.7.7"/>
    </reaction>
</comment>
<dbReference type="Pfam" id="PF00817">
    <property type="entry name" value="IMS"/>
    <property type="match status" value="1"/>
</dbReference>
<evidence type="ECO:0000256" key="1">
    <source>
        <dbReference type="ARBA" id="ARBA00010945"/>
    </source>
</evidence>
<dbReference type="InterPro" id="IPR022880">
    <property type="entry name" value="DNApol_IV"/>
</dbReference>
<feature type="binding site" evidence="6">
    <location>
        <position position="9"/>
    </location>
    <ligand>
        <name>Mg(2+)</name>
        <dbReference type="ChEBI" id="CHEBI:18420"/>
    </ligand>
</feature>
<dbReference type="InterPro" id="IPR043502">
    <property type="entry name" value="DNA/RNA_pol_sf"/>
</dbReference>
<dbReference type="Gene3D" id="3.40.1170.60">
    <property type="match status" value="1"/>
</dbReference>
<dbReference type="CDD" id="cd03586">
    <property type="entry name" value="PolY_Pol_IV_kappa"/>
    <property type="match status" value="1"/>
</dbReference>
<evidence type="ECO:0000259" key="7">
    <source>
        <dbReference type="PROSITE" id="PS50173"/>
    </source>
</evidence>
<dbReference type="Gene3D" id="3.30.1490.100">
    <property type="entry name" value="DNA polymerase, Y-family, little finger domain"/>
    <property type="match status" value="1"/>
</dbReference>
<dbReference type="InterPro" id="IPR050116">
    <property type="entry name" value="DNA_polymerase-Y"/>
</dbReference>
<keyword evidence="2 6" id="KW-0515">Mutator protein</keyword>
<proteinExistence type="inferred from homology"/>
<feature type="domain" description="UmuC" evidence="7">
    <location>
        <begin position="5"/>
        <end position="193"/>
    </location>
</feature>
<name>A0ABT6N7Z4_9FIRM</name>
<dbReference type="Proteomes" id="UP001158045">
    <property type="component" value="Unassembled WGS sequence"/>
</dbReference>
<keyword evidence="9" id="KW-1185">Reference proteome</keyword>
<evidence type="ECO:0000256" key="6">
    <source>
        <dbReference type="HAMAP-Rule" id="MF_01113"/>
    </source>
</evidence>
<evidence type="ECO:0000256" key="2">
    <source>
        <dbReference type="ARBA" id="ARBA00022457"/>
    </source>
</evidence>
<dbReference type="SUPFAM" id="SSF100879">
    <property type="entry name" value="Lesion bypass DNA polymerase (Y-family), little finger domain"/>
    <property type="match status" value="1"/>
</dbReference>
<evidence type="ECO:0000256" key="3">
    <source>
        <dbReference type="ARBA" id="ARBA00022695"/>
    </source>
</evidence>
<keyword evidence="6" id="KW-0234">DNA repair</keyword>
<dbReference type="PANTHER" id="PTHR11076:SF35">
    <property type="entry name" value="DNA REPAIR PROTEIN HOMOLOG YOBH"/>
    <property type="match status" value="1"/>
</dbReference>
<keyword evidence="5 6" id="KW-0239">DNA-directed DNA polymerase</keyword>
<evidence type="ECO:0000256" key="4">
    <source>
        <dbReference type="ARBA" id="ARBA00022763"/>
    </source>
</evidence>
<gene>
    <name evidence="6" type="primary">dinB</name>
    <name evidence="8" type="ORF">QE109_00180</name>
</gene>
<comment type="subcellular location">
    <subcellularLocation>
        <location evidence="6">Cytoplasm</location>
    </subcellularLocation>
</comment>
<comment type="caution">
    <text evidence="8">The sequence shown here is derived from an EMBL/GenBank/DDBJ whole genome shotgun (WGS) entry which is preliminary data.</text>
</comment>
<keyword evidence="6" id="KW-0238">DNA-binding</keyword>
<evidence type="ECO:0000256" key="5">
    <source>
        <dbReference type="ARBA" id="ARBA00022932"/>
    </source>
</evidence>
<keyword evidence="6" id="KW-0963">Cytoplasm</keyword>
<comment type="function">
    <text evidence="6">Poorly processive, error-prone DNA polymerase involved in untargeted mutagenesis. Copies undamaged DNA at stalled replication forks, which arise in vivo from mismatched or misaligned primer ends. These misaligned primers can be extended by PolIV. Exhibits no 3'-5' exonuclease (proofreading) activity. May be involved in translesional synthesis, in conjunction with the beta clamp from PolIII.</text>
</comment>
<dbReference type="Pfam" id="PF11799">
    <property type="entry name" value="IMS_C"/>
    <property type="match status" value="1"/>
</dbReference>
<keyword evidence="6" id="KW-0460">Magnesium</keyword>
<dbReference type="RefSeq" id="WP_281092337.1">
    <property type="nucleotide sequence ID" value="NZ_JARYZI010000001.1"/>
</dbReference>
<comment type="similarity">
    <text evidence="1 6">Belongs to the DNA polymerase type-Y family.</text>
</comment>
<keyword evidence="3 6" id="KW-0548">Nucleotidyltransferase</keyword>
<dbReference type="InterPro" id="IPR001126">
    <property type="entry name" value="UmuC"/>
</dbReference>